<comment type="subcellular location">
    <subcellularLocation>
        <location evidence="1">Nucleus</location>
    </subcellularLocation>
</comment>
<keyword evidence="5" id="KW-0678">Repressor</keyword>
<evidence type="ECO:0000256" key="4">
    <source>
        <dbReference type="ARBA" id="ARBA00019622"/>
    </source>
</evidence>
<evidence type="ECO:0000256" key="11">
    <source>
        <dbReference type="ARBA" id="ARBA00032010"/>
    </source>
</evidence>
<evidence type="ECO:0000313" key="15">
    <source>
        <dbReference type="Proteomes" id="UP000078595"/>
    </source>
</evidence>
<dbReference type="GeneID" id="28965442"/>
<comment type="similarity">
    <text evidence="2">Belongs to the Mediator complex subunit 12 family.</text>
</comment>
<protein>
    <recommendedName>
        <fullName evidence="4">Mediator of RNA polymerase II transcription subunit 12</fullName>
    </recommendedName>
    <alternativeName>
        <fullName evidence="11">Mediator complex subunit 12</fullName>
    </alternativeName>
</protein>
<feature type="region of interest" description="Disordered" evidence="12">
    <location>
        <begin position="1643"/>
        <end position="1833"/>
    </location>
</feature>
<feature type="compositionally biased region" description="Polar residues" evidence="12">
    <location>
        <begin position="208"/>
        <end position="224"/>
    </location>
</feature>
<keyword evidence="9" id="KW-0539">Nucleus</keyword>
<reference evidence="14" key="2">
    <citation type="submission" date="2024-02" db="EMBL/GenBank/DDBJ databases">
        <title>Comparative genomics of Cryptococcus and Kwoniella reveals pathogenesis evolution and contrasting modes of karyotype evolution via chromosome fusion or intercentromeric recombination.</title>
        <authorList>
            <person name="Coelho M.A."/>
            <person name="David-Palma M."/>
            <person name="Shea T."/>
            <person name="Bowers K."/>
            <person name="McGinley-Smith S."/>
            <person name="Mohammad A.W."/>
            <person name="Gnirke A."/>
            <person name="Yurkov A.M."/>
            <person name="Nowrousian M."/>
            <person name="Sun S."/>
            <person name="Cuomo C.A."/>
            <person name="Heitman J."/>
        </authorList>
    </citation>
    <scope>NUCLEOTIDE SEQUENCE</scope>
    <source>
        <strain evidence="14">CBS 10117</strain>
    </source>
</reference>
<dbReference type="InterPro" id="IPR057344">
    <property type="entry name" value="ARM_SRB8"/>
</dbReference>
<evidence type="ECO:0000256" key="10">
    <source>
        <dbReference type="ARBA" id="ARBA00025661"/>
    </source>
</evidence>
<comment type="subunit">
    <text evidence="3">Component of the SRB8-11 complex, which itself associates with the Mediator complex.</text>
</comment>
<reference evidence="14" key="1">
    <citation type="submission" date="2013-07" db="EMBL/GenBank/DDBJ databases">
        <authorList>
            <consortium name="The Broad Institute Genome Sequencing Platform"/>
            <person name="Cuomo C."/>
            <person name="Litvintseva A."/>
            <person name="Chen Y."/>
            <person name="Heitman J."/>
            <person name="Sun S."/>
            <person name="Springer D."/>
            <person name="Dromer F."/>
            <person name="Young S.K."/>
            <person name="Zeng Q."/>
            <person name="Gargeya S."/>
            <person name="Fitzgerald M."/>
            <person name="Abouelleil A."/>
            <person name="Alvarado L."/>
            <person name="Berlin A.M."/>
            <person name="Chapman S.B."/>
            <person name="Dewar J."/>
            <person name="Goldberg J."/>
            <person name="Griggs A."/>
            <person name="Gujja S."/>
            <person name="Hansen M."/>
            <person name="Howarth C."/>
            <person name="Imamovic A."/>
            <person name="Larimer J."/>
            <person name="McCowan C."/>
            <person name="Murphy C."/>
            <person name="Pearson M."/>
            <person name="Priest M."/>
            <person name="Roberts A."/>
            <person name="Saif S."/>
            <person name="Shea T."/>
            <person name="Sykes S."/>
            <person name="Wortman J."/>
            <person name="Nusbaum C."/>
            <person name="Birren B."/>
        </authorList>
    </citation>
    <scope>NUCLEOTIDE SEQUENCE</scope>
    <source>
        <strain evidence="14">CBS 10117</strain>
    </source>
</reference>
<feature type="region of interest" description="Disordered" evidence="12">
    <location>
        <begin position="252"/>
        <end position="281"/>
    </location>
</feature>
<proteinExistence type="inferred from homology"/>
<evidence type="ECO:0000256" key="2">
    <source>
        <dbReference type="ARBA" id="ARBA00010289"/>
    </source>
</evidence>
<evidence type="ECO:0000256" key="8">
    <source>
        <dbReference type="ARBA" id="ARBA00023163"/>
    </source>
</evidence>
<evidence type="ECO:0000259" key="13">
    <source>
        <dbReference type="SMART" id="SM01281"/>
    </source>
</evidence>
<evidence type="ECO:0000256" key="6">
    <source>
        <dbReference type="ARBA" id="ARBA00023015"/>
    </source>
</evidence>
<dbReference type="InterPro" id="IPR019035">
    <property type="entry name" value="Mediator_Med12"/>
</dbReference>
<dbReference type="PANTHER" id="PTHR46567">
    <property type="entry name" value="MEDIATOR OF RNA POLYMERASE II TRANSCRIPTION SUBUNIT 12"/>
    <property type="match status" value="1"/>
</dbReference>
<name>A0AAJ8KL48_9TREE</name>
<gene>
    <name evidence="14" type="ORF">I303_102116</name>
</gene>
<comment type="function">
    <text evidence="10">Component of the SRB8-11 complex. The SRB8-11 complex is a regulatory module of the Mediator complex which is itself involved in regulation of basal and activated RNA polymerase II-dependent transcription. The SRB8-11 complex may be involved in the transcriptional repression of a subset of genes regulated by Mediator. It may inhibit the association of the Mediator complex with RNA polymerase II to form the holoenzyme complex.</text>
</comment>
<evidence type="ECO:0000256" key="1">
    <source>
        <dbReference type="ARBA" id="ARBA00004123"/>
    </source>
</evidence>
<dbReference type="Proteomes" id="UP000078595">
    <property type="component" value="Chromosome 2"/>
</dbReference>
<feature type="domain" description="Mediator complex subunit Med12" evidence="13">
    <location>
        <begin position="157"/>
        <end position="243"/>
    </location>
</feature>
<feature type="compositionally biased region" description="Basic residues" evidence="12">
    <location>
        <begin position="1823"/>
        <end position="1833"/>
    </location>
</feature>
<dbReference type="PANTHER" id="PTHR46567:SF1">
    <property type="entry name" value="MEDIATOR OF RNA POLYMERASE II TRANSCRIPTION SUBUNIT 12"/>
    <property type="match status" value="1"/>
</dbReference>
<feature type="compositionally biased region" description="Basic and acidic residues" evidence="12">
    <location>
        <begin position="1599"/>
        <end position="1610"/>
    </location>
</feature>
<feature type="compositionally biased region" description="Polar residues" evidence="12">
    <location>
        <begin position="257"/>
        <end position="266"/>
    </location>
</feature>
<keyword evidence="6" id="KW-0805">Transcription regulation</keyword>
<dbReference type="GO" id="GO:0016592">
    <property type="term" value="C:mediator complex"/>
    <property type="evidence" value="ECO:0007669"/>
    <property type="project" value="InterPro"/>
</dbReference>
<keyword evidence="15" id="KW-1185">Reference proteome</keyword>
<evidence type="ECO:0000313" key="14">
    <source>
        <dbReference type="EMBL" id="WWC59560.1"/>
    </source>
</evidence>
<organism evidence="14 15">
    <name type="scientific">Kwoniella dejecticola CBS 10117</name>
    <dbReference type="NCBI Taxonomy" id="1296121"/>
    <lineage>
        <taxon>Eukaryota</taxon>
        <taxon>Fungi</taxon>
        <taxon>Dikarya</taxon>
        <taxon>Basidiomycota</taxon>
        <taxon>Agaricomycotina</taxon>
        <taxon>Tremellomycetes</taxon>
        <taxon>Tremellales</taxon>
        <taxon>Cryptococcaceae</taxon>
        <taxon>Kwoniella</taxon>
    </lineage>
</organism>
<feature type="region of interest" description="Disordered" evidence="12">
    <location>
        <begin position="1"/>
        <end position="50"/>
    </location>
</feature>
<dbReference type="Pfam" id="PF25326">
    <property type="entry name" value="ARM_SRB8"/>
    <property type="match status" value="1"/>
</dbReference>
<feature type="compositionally biased region" description="Polar residues" evidence="12">
    <location>
        <begin position="1666"/>
        <end position="1680"/>
    </location>
</feature>
<feature type="compositionally biased region" description="Low complexity" evidence="12">
    <location>
        <begin position="1751"/>
        <end position="1777"/>
    </location>
</feature>
<evidence type="ECO:0000256" key="9">
    <source>
        <dbReference type="ARBA" id="ARBA00023242"/>
    </source>
</evidence>
<feature type="region of interest" description="Disordered" evidence="12">
    <location>
        <begin position="208"/>
        <end position="230"/>
    </location>
</feature>
<evidence type="ECO:0000256" key="5">
    <source>
        <dbReference type="ARBA" id="ARBA00022491"/>
    </source>
</evidence>
<keyword evidence="8" id="KW-0804">Transcription</keyword>
<accession>A0AAJ8KL48</accession>
<evidence type="ECO:0000256" key="12">
    <source>
        <dbReference type="SAM" id="MobiDB-lite"/>
    </source>
</evidence>
<evidence type="ECO:0000256" key="3">
    <source>
        <dbReference type="ARBA" id="ARBA00011629"/>
    </source>
</evidence>
<sequence length="1833" mass="202835">MPPHTRYPPGVNPYAPSSSTSSKTPTSSSASGLRSHRPNLPNRPNLQPPKLLLDDVDIEDFHPPEWRTVLNSKVDLGYPDFYPSRPGFDQPEDVLTEENVKNGFTGRNFIAVGAEVFSMHGPIHSHLSSGGLNLLSNLGKELIEKRQEMMPKIGERAFRIPVRVTYNDTKRLQFLNDLANPNVPLYKLMRNPVPHGFKGMELLDSMFSPNTSPAGSAHNRTPSGNPRLPSEPIPLDRALWFIRVLGSNEISAHRTRTQPTQHQNANTPIGAAPSPAAAATPSSTTTIITAPSLPVSSNDWYTQEFTNTFISWLRIQLGQLSLPNINKATTKPGVPPPKAAAGVLGDEKLRARWLIKWDYSTRLLRELHRRQLVSSRLLSGWMADYLGFANLAQVGFLAQLIGEYSGDLMKHLCNARHCLRNACEKLKEVRASPASSTLGKVEDMLIAIVKSFCESDEDVLLSPTTWKLHSNILSATVGRDLTQIKQRNEALRFAIDVDERSSSPRRQQMAEIQKLDSICEDTNMIELTRSFFDGTSSATNATPDLSRLEDKIFILLNWAMGLFQLGSHRPYAVYTILKHWHNQHEEHQSKQVKPQVIDLFPLLYKWLDTSPAARREENVQAIGITIGECTRQGMFSYGRYLQMLIAKGLTARTQPPARPPSHHLALLRAMPIFVVAKDLIQQRRIALSGDDAELRAKEDAEESMLMEQFKDEVMEYIPEVFGLGECRPVRATLTLAEQYKNSEALRNVIDYQVPCSSRMSRYLYVQARFWLAPGAGQYLRGHNGISPMDASTFARVLQIFRTCRGHATIADFIIRAIQESEDEEILDVIVDTVHRDADMWTSMDGWSRLGDKLLDRYHSLQTQGKSHQRTLDLLDYLVKKGRLTADEEEEVKHIQEDLPKSTHALPPKLPFQESVYGLRQVLSGAKEESAVALAPKLYVRHGSFDNWRHQWWKIIIEILQHPSSHLAYDAVLRTVTSHIITVMQEARKPLEPTISAWLETLSAVSLIDTFGRRPGSLVAHVCLVLVVNRHLSSLTLLERVIYPIWKHTSNIVLTPRKRLSSKQVQAVGNTVNLFAQLLVSAPLVPYLPPTKPTDSLIVLAYRQAVFCGTSIQNLIRHLPLLVVLQKSALLPGHANITISSALRCLAMTAEFKTAAFRNLSVLKDAFLSTEWSKPSACHGLEAGMEDTLKLIMSEKPPNASTPTSKSRLSNFDNTARLSAWKWTRIVLEMRSDFKGLANRIINPENNAEDALQARHILNRQVIATLDRAATADDTDLLCEAFRGMDSIVTQEILVVGIDRLSSLLSQAIGAENQHHLEDSIKSIEQILRILHSTFNTSDSLSDSSILNARHKLLDLLTVALQSIDRGLSDTDLVIHHDISPPQPGDLLRVVLTLLRFVLGLSVIDNASPTAPKPNFPNLAVWFFKIMLTCQNVLDADAANMMSDMLSYIIDSTPPQSRLACQTALLGETNSSALQDILSASPILARSLPHLSPIRRNMALVTPDNGDEIVNGVDSAIHMDDKKWESFEQMNPLPKEPYHQDLYLVNKPIKDTSSISLSLFNPKITRDALPNTATDWSITKASTESPVSNGDSAEDVQSPSEEKESQSRPWEDWASEYDLSDGFNSTSFFRQRVSSLFDGKEELDLEQGQGDTRHPTAGVGVGDEQEGLNNKHSPLKNSNASPRKRRMSTRSHPSPTKSTTPTTTAGTHNLKGHGHGYGGGTNKNPIAIDESSSEDEEPLAVAALPSKRPRMTSTSTSASTTNTKSIKGTTTASTTSGKAPRKTTGGKGPAKTSATATARKSSTSGKSVKGSGSGSGSGTGGKAPKGRRKSSQVD</sequence>
<dbReference type="GO" id="GO:0006357">
    <property type="term" value="P:regulation of transcription by RNA polymerase II"/>
    <property type="evidence" value="ECO:0007669"/>
    <property type="project" value="InterPro"/>
</dbReference>
<feature type="compositionally biased region" description="Low complexity" evidence="12">
    <location>
        <begin position="1789"/>
        <end position="1809"/>
    </location>
</feature>
<feature type="compositionally biased region" description="Low complexity" evidence="12">
    <location>
        <begin position="1689"/>
        <end position="1706"/>
    </location>
</feature>
<dbReference type="EMBL" id="CP144531">
    <property type="protein sequence ID" value="WWC59560.1"/>
    <property type="molecule type" value="Genomic_DNA"/>
</dbReference>
<dbReference type="GO" id="GO:0003712">
    <property type="term" value="F:transcription coregulator activity"/>
    <property type="evidence" value="ECO:0007669"/>
    <property type="project" value="InterPro"/>
</dbReference>
<dbReference type="RefSeq" id="XP_065824543.1">
    <property type="nucleotide sequence ID" value="XM_065968471.1"/>
</dbReference>
<feature type="compositionally biased region" description="Polar residues" evidence="12">
    <location>
        <begin position="1575"/>
        <end position="1598"/>
    </location>
</feature>
<dbReference type="KEGG" id="kdj:28965442"/>
<dbReference type="Pfam" id="PF09497">
    <property type="entry name" value="Med12"/>
    <property type="match status" value="1"/>
</dbReference>
<feature type="compositionally biased region" description="Low complexity" evidence="12">
    <location>
        <begin position="15"/>
        <end position="50"/>
    </location>
</feature>
<feature type="compositionally biased region" description="Low complexity" evidence="12">
    <location>
        <begin position="267"/>
        <end position="281"/>
    </location>
</feature>
<dbReference type="SMART" id="SM01281">
    <property type="entry name" value="Med12"/>
    <property type="match status" value="1"/>
</dbReference>
<keyword evidence="7" id="KW-0010">Activator</keyword>
<feature type="region of interest" description="Disordered" evidence="12">
    <location>
        <begin position="1575"/>
        <end position="1610"/>
    </location>
</feature>
<evidence type="ECO:0000256" key="7">
    <source>
        <dbReference type="ARBA" id="ARBA00023159"/>
    </source>
</evidence>
<feature type="compositionally biased region" description="Gly residues" evidence="12">
    <location>
        <begin position="1810"/>
        <end position="1822"/>
    </location>
</feature>